<dbReference type="InterPro" id="IPR029063">
    <property type="entry name" value="SAM-dependent_MTases_sf"/>
</dbReference>
<dbReference type="PANTHER" id="PTHR43591:SF110">
    <property type="entry name" value="RHODANESE DOMAIN-CONTAINING PROTEIN"/>
    <property type="match status" value="1"/>
</dbReference>
<organism evidence="1">
    <name type="scientific">Dichomitus squalens</name>
    <dbReference type="NCBI Taxonomy" id="114155"/>
    <lineage>
        <taxon>Eukaryota</taxon>
        <taxon>Fungi</taxon>
        <taxon>Dikarya</taxon>
        <taxon>Basidiomycota</taxon>
        <taxon>Agaricomycotina</taxon>
        <taxon>Agaricomycetes</taxon>
        <taxon>Polyporales</taxon>
        <taxon>Polyporaceae</taxon>
        <taxon>Dichomitus</taxon>
    </lineage>
</organism>
<protein>
    <submittedName>
        <fullName evidence="1">S-adenosyl-L-methionine-dependent methyltransferase</fullName>
    </submittedName>
</protein>
<name>A0A4V2K0A5_9APHY</name>
<gene>
    <name evidence="2" type="ORF">BD310DRAFT_947518</name>
    <name evidence="1" type="ORF">BD311DRAFT_778523</name>
</gene>
<evidence type="ECO:0000313" key="3">
    <source>
        <dbReference type="Proteomes" id="UP000292082"/>
    </source>
</evidence>
<dbReference type="EMBL" id="ML143425">
    <property type="protein sequence ID" value="TBU28073.1"/>
    <property type="molecule type" value="Genomic_DNA"/>
</dbReference>
<proteinExistence type="predicted"/>
<dbReference type="OrthoDB" id="506498at2759"/>
<dbReference type="PANTHER" id="PTHR43591">
    <property type="entry name" value="METHYLTRANSFERASE"/>
    <property type="match status" value="1"/>
</dbReference>
<keyword evidence="1" id="KW-0808">Transferase</keyword>
<dbReference type="EMBL" id="ML145107">
    <property type="protein sequence ID" value="TBU60138.1"/>
    <property type="molecule type" value="Genomic_DNA"/>
</dbReference>
<accession>A0A4V2K0A5</accession>
<dbReference type="CDD" id="cd02440">
    <property type="entry name" value="AdoMet_MTases"/>
    <property type="match status" value="1"/>
</dbReference>
<dbReference type="Proteomes" id="UP000292082">
    <property type="component" value="Unassembled WGS sequence"/>
</dbReference>
<dbReference type="GO" id="GO:0008168">
    <property type="term" value="F:methyltransferase activity"/>
    <property type="evidence" value="ECO:0007669"/>
    <property type="project" value="UniProtKB-KW"/>
</dbReference>
<dbReference type="Gene3D" id="3.40.50.150">
    <property type="entry name" value="Vaccinia Virus protein VP39"/>
    <property type="match status" value="1"/>
</dbReference>
<keyword evidence="3" id="KW-1185">Reference proteome</keyword>
<evidence type="ECO:0000313" key="1">
    <source>
        <dbReference type="EMBL" id="TBU28073.1"/>
    </source>
</evidence>
<dbReference type="Proteomes" id="UP000292957">
    <property type="component" value="Unassembled WGS sequence"/>
</dbReference>
<dbReference type="SUPFAM" id="SSF53335">
    <property type="entry name" value="S-adenosyl-L-methionine-dependent methyltransferases"/>
    <property type="match status" value="1"/>
</dbReference>
<dbReference type="Pfam" id="PF13489">
    <property type="entry name" value="Methyltransf_23"/>
    <property type="match status" value="1"/>
</dbReference>
<dbReference type="AlphaFoldDB" id="A0A4V2K0A5"/>
<keyword evidence="1" id="KW-0489">Methyltransferase</keyword>
<sequence>MQPANAAAEETTRLDDLNIAIKEFFGGKLSFAPLEDLQPTAILEIGSGTGAWHVRAIQAAEAFPQARVVAVDQNPIPPRPLPSNIEFHKLDITKGLPFEDKTFDIVHARLVLMHVPGARDILRRAVQLLKPGGWIVVEDPDDSHMVDHGKPLGPGMGAFVGAWLNILRSRGAEPCFGRYLESELKAIDSLAEVNVRKVTIPISGNSEDPEENKLGLSWKVNMLRVARDLPTRFSDQGITMEVAEKHLEELVDPARSITTDMYFSWSRKRV</sequence>
<dbReference type="GO" id="GO:0032259">
    <property type="term" value="P:methylation"/>
    <property type="evidence" value="ECO:0007669"/>
    <property type="project" value="UniProtKB-KW"/>
</dbReference>
<reference evidence="1 3" key="1">
    <citation type="submission" date="2019-01" db="EMBL/GenBank/DDBJ databases">
        <title>Draft genome sequences of three monokaryotic isolates of the white-rot basidiomycete fungus Dichomitus squalens.</title>
        <authorList>
            <consortium name="DOE Joint Genome Institute"/>
            <person name="Lopez S.C."/>
            <person name="Andreopoulos B."/>
            <person name="Pangilinan J."/>
            <person name="Lipzen A."/>
            <person name="Riley R."/>
            <person name="Ahrendt S."/>
            <person name="Ng V."/>
            <person name="Barry K."/>
            <person name="Daum C."/>
            <person name="Grigoriev I.V."/>
            <person name="Hilden K.S."/>
            <person name="Makela M.R."/>
            <person name="de Vries R.P."/>
        </authorList>
    </citation>
    <scope>NUCLEOTIDE SEQUENCE [LARGE SCALE GENOMIC DNA]</scope>
    <source>
        <strain evidence="2 3">CBS 464.89</strain>
        <strain evidence="1">OM18370.1</strain>
    </source>
</reference>
<evidence type="ECO:0000313" key="2">
    <source>
        <dbReference type="EMBL" id="TBU60138.1"/>
    </source>
</evidence>